<proteinExistence type="inferred from homology"/>
<dbReference type="PRINTS" id="PR00412">
    <property type="entry name" value="EPOXHYDRLASE"/>
</dbReference>
<accession>A0A919SMM4</accession>
<dbReference type="InterPro" id="IPR016292">
    <property type="entry name" value="Epoxide_hydrolase"/>
</dbReference>
<protein>
    <submittedName>
        <fullName evidence="6">Microsomal epoxide hydrolase</fullName>
    </submittedName>
</protein>
<evidence type="ECO:0000256" key="3">
    <source>
        <dbReference type="ARBA" id="ARBA00022801"/>
    </source>
</evidence>
<feature type="active site" description="Proton acceptor" evidence="4">
    <location>
        <position position="388"/>
    </location>
</feature>
<keyword evidence="3 6" id="KW-0378">Hydrolase</keyword>
<evidence type="ECO:0000313" key="7">
    <source>
        <dbReference type="Proteomes" id="UP000681340"/>
    </source>
</evidence>
<dbReference type="Pfam" id="PF06441">
    <property type="entry name" value="EHN"/>
    <property type="match status" value="1"/>
</dbReference>
<dbReference type="InterPro" id="IPR000639">
    <property type="entry name" value="Epox_hydrolase-like"/>
</dbReference>
<evidence type="ECO:0000313" key="6">
    <source>
        <dbReference type="EMBL" id="GIM74376.1"/>
    </source>
</evidence>
<organism evidence="6 7">
    <name type="scientific">Actinoplanes auranticolor</name>
    <dbReference type="NCBI Taxonomy" id="47988"/>
    <lineage>
        <taxon>Bacteria</taxon>
        <taxon>Bacillati</taxon>
        <taxon>Actinomycetota</taxon>
        <taxon>Actinomycetes</taxon>
        <taxon>Micromonosporales</taxon>
        <taxon>Micromonosporaceae</taxon>
        <taxon>Actinoplanes</taxon>
    </lineage>
</organism>
<comment type="caution">
    <text evidence="6">The sequence shown here is derived from an EMBL/GenBank/DDBJ whole genome shotgun (WGS) entry which is preliminary data.</text>
</comment>
<keyword evidence="2" id="KW-0058">Aromatic hydrocarbons catabolism</keyword>
<dbReference type="PIRSF" id="PIRSF001112">
    <property type="entry name" value="Epoxide_hydrolase"/>
    <property type="match status" value="1"/>
</dbReference>
<feature type="active site" description="Proton donor" evidence="4">
    <location>
        <position position="322"/>
    </location>
</feature>
<dbReference type="InterPro" id="IPR010497">
    <property type="entry name" value="Epoxide_hydro_N"/>
</dbReference>
<gene>
    <name evidence="6" type="ORF">Aau02nite_60670</name>
</gene>
<keyword evidence="7" id="KW-1185">Reference proteome</keyword>
<dbReference type="EMBL" id="BOQL01000050">
    <property type="protein sequence ID" value="GIM74376.1"/>
    <property type="molecule type" value="Genomic_DNA"/>
</dbReference>
<evidence type="ECO:0000256" key="4">
    <source>
        <dbReference type="PIRSR" id="PIRSR001112-1"/>
    </source>
</evidence>
<dbReference type="SUPFAM" id="SSF53474">
    <property type="entry name" value="alpha/beta-Hydrolases"/>
    <property type="match status" value="1"/>
</dbReference>
<dbReference type="GO" id="GO:0004301">
    <property type="term" value="F:epoxide hydrolase activity"/>
    <property type="evidence" value="ECO:0007669"/>
    <property type="project" value="TreeGrafter"/>
</dbReference>
<dbReference type="Gene3D" id="3.40.50.1820">
    <property type="entry name" value="alpha/beta hydrolase"/>
    <property type="match status" value="1"/>
</dbReference>
<dbReference type="PANTHER" id="PTHR21661:SF35">
    <property type="entry name" value="EPOXIDE HYDROLASE"/>
    <property type="match status" value="1"/>
</dbReference>
<sequence length="414" mass="45947">MLSATVVGDVHQKRQTENRMQPFRVTIRQTELDDLRRRLAQTRYAPDVPGVGWTRGVPADYLRQLVQHWLTSYDWRTAEAQLNRYPQFTTTIDGANVHFMHVRSPEPDALPLVLTHGWPGSIAEFLDVIGPLTDPVAYGGRAEDAFHLVIPSIPGFGFSGPLSEPGWDINRVAAAWVELMARLGYDSYGAQGGDFGSPISLAVGRLDPKRVVGVHCNMLTVFPSGDESELAGLSEADLSRLGGLARFDADGSGYRKLLSTRPQTVAYALNDSPAGQLAWIVERFKEWTGGAVPDEVIDRDQLITNVMIYWLTNTAGSSAQLYYEITESQRRLTADANGDMLDGYREQPLTVPLGVAVFPHDCFNPVRAFADRDFDTITHWTEFERGGHFPALEVPDLLVKDVRTFFAKVRRAAG</sequence>
<feature type="active site" description="Nucleophile" evidence="4">
    <location>
        <position position="194"/>
    </location>
</feature>
<reference evidence="6" key="1">
    <citation type="submission" date="2021-03" db="EMBL/GenBank/DDBJ databases">
        <title>Whole genome shotgun sequence of Actinoplanes auranticolor NBRC 12245.</title>
        <authorList>
            <person name="Komaki H."/>
            <person name="Tamura T."/>
        </authorList>
    </citation>
    <scope>NUCLEOTIDE SEQUENCE</scope>
    <source>
        <strain evidence="6">NBRC 12245</strain>
    </source>
</reference>
<name>A0A919SMM4_9ACTN</name>
<comment type="similarity">
    <text evidence="1">Belongs to the peptidase S33 family.</text>
</comment>
<dbReference type="InterPro" id="IPR029058">
    <property type="entry name" value="AB_hydrolase_fold"/>
</dbReference>
<dbReference type="Proteomes" id="UP000681340">
    <property type="component" value="Unassembled WGS sequence"/>
</dbReference>
<evidence type="ECO:0000256" key="2">
    <source>
        <dbReference type="ARBA" id="ARBA00022797"/>
    </source>
</evidence>
<dbReference type="GO" id="GO:0097176">
    <property type="term" value="P:epoxide metabolic process"/>
    <property type="evidence" value="ECO:0007669"/>
    <property type="project" value="TreeGrafter"/>
</dbReference>
<dbReference type="PANTHER" id="PTHR21661">
    <property type="entry name" value="EPOXIDE HYDROLASE 1-RELATED"/>
    <property type="match status" value="1"/>
</dbReference>
<feature type="domain" description="Epoxide hydrolase N-terminal" evidence="5">
    <location>
        <begin position="20"/>
        <end position="125"/>
    </location>
</feature>
<evidence type="ECO:0000256" key="1">
    <source>
        <dbReference type="ARBA" id="ARBA00010088"/>
    </source>
</evidence>
<evidence type="ECO:0000259" key="5">
    <source>
        <dbReference type="Pfam" id="PF06441"/>
    </source>
</evidence>
<dbReference type="AlphaFoldDB" id="A0A919SMM4"/>